<evidence type="ECO:0000313" key="3">
    <source>
        <dbReference type="Proteomes" id="UP001576762"/>
    </source>
</evidence>
<accession>A0ABV4WCB9</accession>
<reference evidence="2 3" key="1">
    <citation type="submission" date="2024-09" db="EMBL/GenBank/DDBJ databases">
        <title>Draft genome sequences of 6 high pH adapted Marinobacter shengliensis sp. isolated from Mariana forearc serpentinite mud volcanoes.</title>
        <authorList>
            <person name="Elkassas S."/>
            <person name="Serres M."/>
            <person name="Michael N."/>
            <person name="Amina P."/>
            <person name="Teodora Z."/>
            <person name="Julie H."/>
        </authorList>
    </citation>
    <scope>NUCLEOTIDE SEQUENCE [LARGE SCALE GENOMIC DNA]</scope>
    <source>
        <strain evidence="2 3">EB4</strain>
    </source>
</reference>
<name>A0ABV4WCB9_9GAMM</name>
<evidence type="ECO:0008006" key="4">
    <source>
        <dbReference type="Google" id="ProtNLM"/>
    </source>
</evidence>
<comment type="caution">
    <text evidence="2">The sequence shown here is derived from an EMBL/GenBank/DDBJ whole genome shotgun (WGS) entry which is preliminary data.</text>
</comment>
<feature type="region of interest" description="Disordered" evidence="1">
    <location>
        <begin position="154"/>
        <end position="177"/>
    </location>
</feature>
<dbReference type="SUPFAM" id="SSF69279">
    <property type="entry name" value="Phage tail proteins"/>
    <property type="match status" value="1"/>
</dbReference>
<gene>
    <name evidence="2" type="ORF">ACE05E_18175</name>
</gene>
<proteinExistence type="predicted"/>
<protein>
    <recommendedName>
        <fullName evidence="4">Minor tail protein</fullName>
    </recommendedName>
</protein>
<dbReference type="EMBL" id="JBHFLD010000033">
    <property type="protein sequence ID" value="MFB2717409.1"/>
    <property type="molecule type" value="Genomic_DNA"/>
</dbReference>
<dbReference type="Proteomes" id="UP001576762">
    <property type="component" value="Unassembled WGS sequence"/>
</dbReference>
<evidence type="ECO:0000256" key="1">
    <source>
        <dbReference type="SAM" id="MobiDB-lite"/>
    </source>
</evidence>
<sequence>MQAQGLIAWAGNLDASLPTPIARLTISGAMSQHLDLTDNTSAGLDAEHHSTMPSYAVPQLMRNQQGYLIRIRRSIEAQRGLARAQALVIPATESDRLRRPVATPHQHGQKLEAGSQALHAEAVRTRESISQAHQHGIKRKANSGIPHAETIKRRKSVGLAEQQAQPAGRGLGIGNKQAWPTGTRLEIRWTKADHPAPGYWWPIYKPPGLHLVIPCEGDYQPRPLHCDVILGPGYEPQPPCEIDPEPPHDTIIIPIREIYTVINTLTLTELDGTPVPAEDFSASIDADSWTWSWNTRIPASALAQVRPDSSTRVELIATINGEPLRVLVENIQRERRFGESWLRVSGRGRAAFLADPLAPVTQYTNTNAITAQQALNATLTTNGVPIGWTVDWQIEDWQIPAGIWSHSGTWIDAAKRIAEAGGAYVQSHDTDQTLRILPRYPVAPWNWNSATPDIALPEDVVEVEGIEWQEKPDYNAVWVHGGEQGRSDRIIVGTSGGTNPAPTIVDELATDPAMTRQRGLALLGDTGKQAQITLRLPVLPETGMIRPGTLIEYQEQGNTRRGLVRSLSISHSRPELWQTIGVETHE</sequence>
<evidence type="ECO:0000313" key="2">
    <source>
        <dbReference type="EMBL" id="MFB2717409.1"/>
    </source>
</evidence>
<keyword evidence="3" id="KW-1185">Reference proteome</keyword>
<organism evidence="2 3">
    <name type="scientific">Marinobacter shengliensis</name>
    <dbReference type="NCBI Taxonomy" id="1389223"/>
    <lineage>
        <taxon>Bacteria</taxon>
        <taxon>Pseudomonadati</taxon>
        <taxon>Pseudomonadota</taxon>
        <taxon>Gammaproteobacteria</taxon>
        <taxon>Pseudomonadales</taxon>
        <taxon>Marinobacteraceae</taxon>
        <taxon>Marinobacter</taxon>
    </lineage>
</organism>
<dbReference type="RefSeq" id="WP_374815697.1">
    <property type="nucleotide sequence ID" value="NZ_JBHFLD010000033.1"/>
</dbReference>